<dbReference type="EMBL" id="JBBKZU010000035">
    <property type="protein sequence ID" value="MEJ8816193.1"/>
    <property type="molecule type" value="Genomic_DNA"/>
</dbReference>
<evidence type="ECO:0000313" key="1">
    <source>
        <dbReference type="EMBL" id="MEJ8816193.1"/>
    </source>
</evidence>
<reference evidence="1 2" key="1">
    <citation type="submission" date="2024-03" db="EMBL/GenBank/DDBJ databases">
        <title>Novel species of the genus Variovorax.</title>
        <authorList>
            <person name="Liu Q."/>
            <person name="Xin Y.-H."/>
        </authorList>
    </citation>
    <scope>NUCLEOTIDE SEQUENCE [LARGE SCALE GENOMIC DNA]</scope>
    <source>
        <strain evidence="1 2">KACC 18899</strain>
    </source>
</reference>
<dbReference type="Gene3D" id="3.40.50.300">
    <property type="entry name" value="P-loop containing nucleotide triphosphate hydrolases"/>
    <property type="match status" value="1"/>
</dbReference>
<gene>
    <name evidence="1" type="ORF">WKW77_34450</name>
</gene>
<evidence type="ECO:0000313" key="2">
    <source>
        <dbReference type="Proteomes" id="UP001365846"/>
    </source>
</evidence>
<dbReference type="Proteomes" id="UP001365846">
    <property type="component" value="Unassembled WGS sequence"/>
</dbReference>
<keyword evidence="2" id="KW-1185">Reference proteome</keyword>
<proteinExistence type="predicted"/>
<name>A0ABU8VRI8_9BURK</name>
<protein>
    <submittedName>
        <fullName evidence="1">Uncharacterized protein</fullName>
    </submittedName>
</protein>
<sequence length="140" mass="15496">MAPLHSLLEPFTAQKARDAALDLEFDASLAIYIATSNNPTKVPESLRSRFWEFEILPPTGEEALQAARAVVARAVAELGIPEFVLPEARWAHKVAHLTPREICHVVRDAVARALQCGRLHLTLDDLPSDEGEEAATQWLH</sequence>
<comment type="caution">
    <text evidence="1">The sequence shown here is derived from an EMBL/GenBank/DDBJ whole genome shotgun (WGS) entry which is preliminary data.</text>
</comment>
<accession>A0ABU8VRI8</accession>
<dbReference type="InterPro" id="IPR027417">
    <property type="entry name" value="P-loop_NTPase"/>
</dbReference>
<dbReference type="RefSeq" id="WP_340361384.1">
    <property type="nucleotide sequence ID" value="NZ_JBBKZU010000035.1"/>
</dbReference>
<dbReference type="SUPFAM" id="SSF52540">
    <property type="entry name" value="P-loop containing nucleoside triphosphate hydrolases"/>
    <property type="match status" value="1"/>
</dbReference>
<organism evidence="1 2">
    <name type="scientific">Variovorax ureilyticus</name>
    <dbReference type="NCBI Taxonomy" id="1836198"/>
    <lineage>
        <taxon>Bacteria</taxon>
        <taxon>Pseudomonadati</taxon>
        <taxon>Pseudomonadota</taxon>
        <taxon>Betaproteobacteria</taxon>
        <taxon>Burkholderiales</taxon>
        <taxon>Comamonadaceae</taxon>
        <taxon>Variovorax</taxon>
    </lineage>
</organism>